<dbReference type="GO" id="GO:0046914">
    <property type="term" value="F:transition metal ion binding"/>
    <property type="evidence" value="ECO:0007669"/>
    <property type="project" value="InterPro"/>
</dbReference>
<dbReference type="Pfam" id="PF07670">
    <property type="entry name" value="Gate"/>
    <property type="match status" value="2"/>
</dbReference>
<feature type="binding site" evidence="14">
    <location>
        <begin position="141"/>
        <end position="145"/>
    </location>
    <ligand>
        <name>GTP</name>
        <dbReference type="ChEBI" id="CHEBI:37565"/>
        <label>1</label>
    </ligand>
</feature>
<comment type="caution">
    <text evidence="18">The sequence shown here is derived from an EMBL/GenBank/DDBJ whole genome shotgun (WGS) entry which is preliminary data.</text>
</comment>
<keyword evidence="11 16" id="KW-0472">Membrane</keyword>
<dbReference type="GO" id="GO:0015093">
    <property type="term" value="F:ferrous iron transmembrane transporter activity"/>
    <property type="evidence" value="ECO:0007669"/>
    <property type="project" value="UniProtKB-UniRule"/>
</dbReference>
<dbReference type="InterPro" id="IPR027417">
    <property type="entry name" value="P-loop_NTPase"/>
</dbReference>
<gene>
    <name evidence="18" type="primary">feoB</name>
    <name evidence="18" type="ORF">M099_4071</name>
</gene>
<evidence type="ECO:0000313" key="18">
    <source>
        <dbReference type="EMBL" id="KDS45077.1"/>
    </source>
</evidence>
<evidence type="ECO:0000256" key="6">
    <source>
        <dbReference type="ARBA" id="ARBA00022741"/>
    </source>
</evidence>
<organism evidence="18 19">
    <name type="scientific">Phocaeicola vulgatus str. 3975 RP4</name>
    <dbReference type="NCBI Taxonomy" id="1339352"/>
    <lineage>
        <taxon>Bacteria</taxon>
        <taxon>Pseudomonadati</taxon>
        <taxon>Bacteroidota</taxon>
        <taxon>Bacteroidia</taxon>
        <taxon>Bacteroidales</taxon>
        <taxon>Bacteroidaceae</taxon>
        <taxon>Phocaeicola</taxon>
    </lineage>
</organism>
<reference evidence="18 19" key="1">
    <citation type="submission" date="2014-04" db="EMBL/GenBank/DDBJ databases">
        <authorList>
            <person name="Sears C."/>
            <person name="Carroll K."/>
            <person name="Sack B.R."/>
            <person name="Qadri F."/>
            <person name="Myers L.L."/>
            <person name="Chung G.-T."/>
            <person name="Escheverria P."/>
            <person name="Fraser C.M."/>
            <person name="Sadzewicz L."/>
            <person name="Shefchek K.A."/>
            <person name="Tallon L."/>
            <person name="Das S.P."/>
            <person name="Daugherty S."/>
            <person name="Mongodin E.F."/>
        </authorList>
    </citation>
    <scope>NUCLEOTIDE SEQUENCE [LARGE SCALE GENOMIC DNA]</scope>
    <source>
        <strain evidence="18 19">3975 RP4</strain>
    </source>
</reference>
<dbReference type="EMBL" id="JNHM01000148">
    <property type="protein sequence ID" value="KDS45077.1"/>
    <property type="molecule type" value="Genomic_DNA"/>
</dbReference>
<name>A0A069S3R9_PHOVU</name>
<evidence type="ECO:0000256" key="8">
    <source>
        <dbReference type="ARBA" id="ARBA00023004"/>
    </source>
</evidence>
<evidence type="ECO:0000256" key="12">
    <source>
        <dbReference type="ARBA" id="ARBA00031200"/>
    </source>
</evidence>
<dbReference type="Pfam" id="PF07664">
    <property type="entry name" value="FeoB_C"/>
    <property type="match status" value="1"/>
</dbReference>
<keyword evidence="6 14" id="KW-0547">Nucleotide-binding</keyword>
<dbReference type="SMART" id="SM00899">
    <property type="entry name" value="FeoA"/>
    <property type="match status" value="1"/>
</dbReference>
<evidence type="ECO:0000256" key="15">
    <source>
        <dbReference type="PIRSR" id="PIRSR603373-2"/>
    </source>
</evidence>
<feature type="transmembrane region" description="Helical" evidence="16">
    <location>
        <begin position="605"/>
        <end position="625"/>
    </location>
</feature>
<dbReference type="Gene3D" id="2.30.30.90">
    <property type="match status" value="1"/>
</dbReference>
<evidence type="ECO:0000259" key="17">
    <source>
        <dbReference type="PROSITE" id="PS51711"/>
    </source>
</evidence>
<comment type="subcellular location">
    <subcellularLocation>
        <location evidence="16">Cell inner membrane</location>
        <topology evidence="16">Multi-pass membrane protein</topology>
    </subcellularLocation>
    <subcellularLocation>
        <location evidence="1">Cell membrane</location>
        <topology evidence="1">Multi-pass membrane protein</topology>
    </subcellularLocation>
</comment>
<dbReference type="PATRIC" id="fig|1339352.3.peg.3822"/>
<dbReference type="InterPro" id="IPR008988">
    <property type="entry name" value="Transcriptional_repressor_C"/>
</dbReference>
<evidence type="ECO:0000256" key="2">
    <source>
        <dbReference type="ARBA" id="ARBA00022448"/>
    </source>
</evidence>
<evidence type="ECO:0000256" key="10">
    <source>
        <dbReference type="ARBA" id="ARBA00023134"/>
    </source>
</evidence>
<dbReference type="AlphaFoldDB" id="A0A069S3R9"/>
<dbReference type="InterPro" id="IPR005225">
    <property type="entry name" value="Small_GTP-bd"/>
</dbReference>
<feature type="binding site" evidence="14">
    <location>
        <begin position="162"/>
        <end position="165"/>
    </location>
    <ligand>
        <name>GTP</name>
        <dbReference type="ChEBI" id="CHEBI:37565"/>
        <label>1</label>
    </ligand>
</feature>
<dbReference type="InterPro" id="IPR050860">
    <property type="entry name" value="FeoB_GTPase"/>
</dbReference>
<feature type="transmembrane region" description="Helical" evidence="16">
    <location>
        <begin position="546"/>
        <end position="566"/>
    </location>
</feature>
<feature type="binding site" evidence="15">
    <location>
        <position position="130"/>
    </location>
    <ligand>
        <name>Mg(2+)</name>
        <dbReference type="ChEBI" id="CHEBI:18420"/>
        <label>2</label>
    </ligand>
</feature>
<evidence type="ECO:0000256" key="5">
    <source>
        <dbReference type="ARBA" id="ARBA00022692"/>
    </source>
</evidence>
<dbReference type="GO" id="GO:0005886">
    <property type="term" value="C:plasma membrane"/>
    <property type="evidence" value="ECO:0007669"/>
    <property type="project" value="UniProtKB-SubCell"/>
</dbReference>
<feature type="domain" description="FeoB-type G" evidence="17">
    <location>
        <begin position="109"/>
        <end position="271"/>
    </location>
</feature>
<dbReference type="Gene3D" id="3.40.50.300">
    <property type="entry name" value="P-loop containing nucleotide triphosphate hydrolases"/>
    <property type="match status" value="1"/>
</dbReference>
<protein>
    <recommendedName>
        <fullName evidence="12 13">Ferrous iron transport protein B</fullName>
    </recommendedName>
</protein>
<dbReference type="InterPro" id="IPR007167">
    <property type="entry name" value="Fe-transptr_FeoA-like"/>
</dbReference>
<dbReference type="InterPro" id="IPR011640">
    <property type="entry name" value="Fe2_transport_prot_B_C"/>
</dbReference>
<keyword evidence="15" id="KW-0479">Metal-binding</keyword>
<evidence type="ECO:0000256" key="16">
    <source>
        <dbReference type="RuleBase" id="RU362098"/>
    </source>
</evidence>
<keyword evidence="5 16" id="KW-0812">Transmembrane</keyword>
<evidence type="ECO:0000313" key="19">
    <source>
        <dbReference type="Proteomes" id="UP000027661"/>
    </source>
</evidence>
<evidence type="ECO:0000256" key="4">
    <source>
        <dbReference type="ARBA" id="ARBA00022496"/>
    </source>
</evidence>
<evidence type="ECO:0000256" key="14">
    <source>
        <dbReference type="PIRSR" id="PIRSR603373-1"/>
    </source>
</evidence>
<dbReference type="Gene3D" id="1.10.287.1770">
    <property type="match status" value="1"/>
</dbReference>
<sequence>MRLSELRTGEKGVIVKVLGHGGFRKRIVEMGFIKGKTVEVILNAPLKDPIKYRLLGYEISLRRQEADMIEVVSEQEARTMQNPYHGSITEDVPVSESELVALAKGKRRTINVALVGNPNCGKTSLFNIASGAHEHVGNYSGVTVDAKEGFFDFQGYHFRIVDLPGTYSLSAYTPEELYVRKHIIEETPDVIINVADSSNLERNFYLTTQLIDMNVRMVIALNMYDELESSGNKLDYIKLSQLIGVPMIPTVCRRGEGIDQLFHVIIGIYEGGDFLSQKGEIRSEILEDLRDWHKTYVPDHEFGSHKEEEDARPRGYMRHIHINHGPELERSIEEVKKAISQNEDIRHKYSTRFLSIKLLENDKEIENFISTLPNGKEIIAIRNKETLRIRKVMNEDSEQAITDAKYGFITGALKETFTDNHLEKEQTTRVIDSIVTHRIWGYPIFFLFLYIMFEGTFVLGDYPMQGIEWLVDQLGNLIRNNMAEGPLKDLLIDGIIGGVGGVIVFLPNILILYFFISILEDSGYMARAAFIMDKIMHRMGLHGKSFIPLIMGFGCNVPAIMATRTIEDRKSRLITMLVNPLMSCSARLPIYLVMIGAFFPNCASFMLLCIYTAGILLAVIMARIFSKFLVKGEDSPFVMELPPYRMPTSKSIMRHTWEKGAQYLKKMGGIIMIASIIIWFLGYYPQHDAYENVAEQQENSYIGQIGKAIEPVIKPLGFDWKLGIGLISGVGAKELVVSTLGVLYTNEGDVENVNLSNRIPITPLVALAYMLFVLIYFPCIATFAAIKQESGSWKWAIFTAGYTTGLAWLIAFTVFQIGSLIV</sequence>
<evidence type="ECO:0000256" key="9">
    <source>
        <dbReference type="ARBA" id="ARBA00023065"/>
    </source>
</evidence>
<comment type="function">
    <text evidence="16">Probable transporter of a GTP-driven Fe(2+) uptake system.</text>
</comment>
<evidence type="ECO:0000256" key="1">
    <source>
        <dbReference type="ARBA" id="ARBA00004651"/>
    </source>
</evidence>
<dbReference type="InterPro" id="IPR030389">
    <property type="entry name" value="G_FEOB_dom"/>
</dbReference>
<feature type="transmembrane region" description="Helical" evidence="16">
    <location>
        <begin position="795"/>
        <end position="817"/>
    </location>
</feature>
<keyword evidence="4 16" id="KW-0410">Iron transport</keyword>
<dbReference type="PROSITE" id="PS51711">
    <property type="entry name" value="G_FEOB"/>
    <property type="match status" value="1"/>
</dbReference>
<dbReference type="SUPFAM" id="SSF52540">
    <property type="entry name" value="P-loop containing nucleoside triphosphate hydrolases"/>
    <property type="match status" value="1"/>
</dbReference>
<dbReference type="Pfam" id="PF04023">
    <property type="entry name" value="FeoA"/>
    <property type="match status" value="1"/>
</dbReference>
<keyword evidence="9" id="KW-0406">Ion transport</keyword>
<dbReference type="CDD" id="cd01879">
    <property type="entry name" value="FeoB"/>
    <property type="match status" value="1"/>
</dbReference>
<feature type="binding site" evidence="14">
    <location>
        <begin position="222"/>
        <end position="225"/>
    </location>
    <ligand>
        <name>GTP</name>
        <dbReference type="ChEBI" id="CHEBI:37565"/>
        <label>1</label>
    </ligand>
</feature>
<keyword evidence="3" id="KW-1003">Cell membrane</keyword>
<keyword evidence="2 16" id="KW-0813">Transport</keyword>
<evidence type="ECO:0000256" key="3">
    <source>
        <dbReference type="ARBA" id="ARBA00022475"/>
    </source>
</evidence>
<keyword evidence="15" id="KW-0460">Magnesium</keyword>
<feature type="binding site" evidence="15">
    <location>
        <position position="127"/>
    </location>
    <ligand>
        <name>Mg(2+)</name>
        <dbReference type="ChEBI" id="CHEBI:18420"/>
        <label>2</label>
    </ligand>
</feature>
<dbReference type="SUPFAM" id="SSF50037">
    <property type="entry name" value="C-terminal domain of transcriptional repressors"/>
    <property type="match status" value="1"/>
</dbReference>
<feature type="transmembrane region" description="Helical" evidence="16">
    <location>
        <begin position="764"/>
        <end position="786"/>
    </location>
</feature>
<dbReference type="InterPro" id="IPR003373">
    <property type="entry name" value="Fe2_transport_prot-B"/>
</dbReference>
<feature type="binding site" evidence="15">
    <location>
        <position position="131"/>
    </location>
    <ligand>
        <name>Mg(2+)</name>
        <dbReference type="ChEBI" id="CHEBI:18420"/>
        <label>2</label>
    </ligand>
</feature>
<proteinExistence type="inferred from homology"/>
<dbReference type="InterPro" id="IPR041069">
    <property type="entry name" value="FeoB_Cyto"/>
</dbReference>
<dbReference type="PANTHER" id="PTHR43185:SF1">
    <property type="entry name" value="FE(2+) TRANSPORTER FEOB"/>
    <property type="match status" value="1"/>
</dbReference>
<feature type="transmembrane region" description="Helical" evidence="16">
    <location>
        <begin position="578"/>
        <end position="599"/>
    </location>
</feature>
<dbReference type="RefSeq" id="WP_032953579.1">
    <property type="nucleotide sequence ID" value="NZ_JNHM01000148.1"/>
</dbReference>
<feature type="transmembrane region" description="Helical" evidence="16">
    <location>
        <begin position="439"/>
        <end position="460"/>
    </location>
</feature>
<evidence type="ECO:0000256" key="13">
    <source>
        <dbReference type="NCBIfam" id="TIGR00437"/>
    </source>
</evidence>
<evidence type="ECO:0000256" key="7">
    <source>
        <dbReference type="ARBA" id="ARBA00022989"/>
    </source>
</evidence>
<dbReference type="GO" id="GO:0005525">
    <property type="term" value="F:GTP binding"/>
    <property type="evidence" value="ECO:0007669"/>
    <property type="project" value="UniProtKB-KW"/>
</dbReference>
<dbReference type="Proteomes" id="UP000027661">
    <property type="component" value="Unassembled WGS sequence"/>
</dbReference>
<dbReference type="Pfam" id="PF02421">
    <property type="entry name" value="FeoB_N"/>
    <property type="match status" value="1"/>
</dbReference>
<keyword evidence="8 16" id="KW-0408">Iron</keyword>
<accession>A0A069S3R9</accession>
<evidence type="ECO:0000256" key="11">
    <source>
        <dbReference type="ARBA" id="ARBA00023136"/>
    </source>
</evidence>
<keyword evidence="7 16" id="KW-1133">Transmembrane helix</keyword>
<feature type="transmembrane region" description="Helical" evidence="16">
    <location>
        <begin position="490"/>
        <end position="516"/>
    </location>
</feature>
<feature type="binding site" evidence="14">
    <location>
        <begin position="116"/>
        <end position="123"/>
    </location>
    <ligand>
        <name>GTP</name>
        <dbReference type="ChEBI" id="CHEBI:37565"/>
        <label>1</label>
    </ligand>
</feature>
<dbReference type="NCBIfam" id="TIGR00437">
    <property type="entry name" value="feoB"/>
    <property type="match status" value="1"/>
</dbReference>
<dbReference type="FunFam" id="1.10.287.1770:FF:000003">
    <property type="entry name" value="Ferrous iron transport protein B"/>
    <property type="match status" value="1"/>
</dbReference>
<dbReference type="Pfam" id="PF17910">
    <property type="entry name" value="FeoB_Cyto"/>
    <property type="match status" value="1"/>
</dbReference>
<dbReference type="InterPro" id="IPR038157">
    <property type="entry name" value="FeoA_core_dom"/>
</dbReference>
<dbReference type="NCBIfam" id="TIGR00231">
    <property type="entry name" value="small_GTP"/>
    <property type="match status" value="1"/>
</dbReference>
<feature type="transmembrane region" description="Helical" evidence="16">
    <location>
        <begin position="663"/>
        <end position="684"/>
    </location>
</feature>
<keyword evidence="10 14" id="KW-0342">GTP-binding</keyword>
<dbReference type="InterPro" id="IPR011642">
    <property type="entry name" value="Gate_dom"/>
</dbReference>
<comment type="similarity">
    <text evidence="16">Belongs to the TRAFAC class TrmE-Era-EngA-EngB-Septin-like GTPase superfamily. FeoB GTPase (TC 9.A.8) family.</text>
</comment>
<dbReference type="PANTHER" id="PTHR43185">
    <property type="entry name" value="FERROUS IRON TRANSPORT PROTEIN B"/>
    <property type="match status" value="1"/>
</dbReference>